<evidence type="ECO:0000313" key="6">
    <source>
        <dbReference type="EMBL" id="TSA83138.1"/>
    </source>
</evidence>
<dbReference type="GO" id="GO:0006412">
    <property type="term" value="P:translation"/>
    <property type="evidence" value="ECO:0007669"/>
    <property type="project" value="UniProtKB-UniRule"/>
</dbReference>
<keyword evidence="2 5" id="KW-0689">Ribosomal protein</keyword>
<dbReference type="SUPFAM" id="SSF57829">
    <property type="entry name" value="Zn-binding ribosomal proteins"/>
    <property type="match status" value="1"/>
</dbReference>
<reference evidence="6 7" key="1">
    <citation type="submission" date="2019-07" db="EMBL/GenBank/DDBJ databases">
        <title>Deinococcus detaillus sp. nov., isolated from humus soil in Antarctica.</title>
        <authorList>
            <person name="Zhang K."/>
        </authorList>
    </citation>
    <scope>NUCLEOTIDE SEQUENCE [LARGE SCALE GENOMIC DNA]</scope>
    <source>
        <strain evidence="6 7">H1</strain>
    </source>
</reference>
<evidence type="ECO:0000256" key="2">
    <source>
        <dbReference type="ARBA" id="ARBA00022980"/>
    </source>
</evidence>
<dbReference type="FunFam" id="2.20.28.120:FF:000007">
    <property type="entry name" value="50S ribosomal protein L33"/>
    <property type="match status" value="1"/>
</dbReference>
<dbReference type="AlphaFoldDB" id="A0A553USD3"/>
<dbReference type="PROSITE" id="PS00582">
    <property type="entry name" value="RIBOSOMAL_L33"/>
    <property type="match status" value="1"/>
</dbReference>
<dbReference type="EMBL" id="VKDB01000014">
    <property type="protein sequence ID" value="TSA83138.1"/>
    <property type="molecule type" value="Genomic_DNA"/>
</dbReference>
<gene>
    <name evidence="5 6" type="primary">rpmG</name>
    <name evidence="6" type="ORF">FNU79_12470</name>
</gene>
<dbReference type="Gene3D" id="2.20.28.120">
    <property type="entry name" value="Ribosomal protein L33"/>
    <property type="match status" value="1"/>
</dbReference>
<proteinExistence type="inferred from homology"/>
<sequence length="55" mass="6404">MAKDGPRMIIKMESTAGTGFYYTTTKNRRNTQAKLELKKYDPVVKKHVPFKEKKV</sequence>
<comment type="caution">
    <text evidence="6">The sequence shown here is derived from an EMBL/GenBank/DDBJ whole genome shotgun (WGS) entry which is preliminary data.</text>
</comment>
<organism evidence="6 7">
    <name type="scientific">Deinococcus detaillensis</name>
    <dbReference type="NCBI Taxonomy" id="2592048"/>
    <lineage>
        <taxon>Bacteria</taxon>
        <taxon>Thermotogati</taxon>
        <taxon>Deinococcota</taxon>
        <taxon>Deinococci</taxon>
        <taxon>Deinococcales</taxon>
        <taxon>Deinococcaceae</taxon>
        <taxon>Deinococcus</taxon>
    </lineage>
</organism>
<dbReference type="InterPro" id="IPR038584">
    <property type="entry name" value="Ribosomal_bL33_sf"/>
</dbReference>
<protein>
    <recommendedName>
        <fullName evidence="4 5">Large ribosomal subunit protein bL33</fullName>
    </recommendedName>
</protein>
<comment type="similarity">
    <text evidence="1 5">Belongs to the bacterial ribosomal protein bL33 family.</text>
</comment>
<dbReference type="RefSeq" id="WP_143721154.1">
    <property type="nucleotide sequence ID" value="NZ_VKDB01000014.1"/>
</dbReference>
<keyword evidence="3 5" id="KW-0687">Ribonucleoprotein</keyword>
<accession>A0A553USD3</accession>
<evidence type="ECO:0000256" key="1">
    <source>
        <dbReference type="ARBA" id="ARBA00007596"/>
    </source>
</evidence>
<dbReference type="InterPro" id="IPR001705">
    <property type="entry name" value="Ribosomal_bL33"/>
</dbReference>
<dbReference type="Pfam" id="PF00471">
    <property type="entry name" value="Ribosomal_L33"/>
    <property type="match status" value="1"/>
</dbReference>
<dbReference type="HAMAP" id="MF_00294">
    <property type="entry name" value="Ribosomal_bL33"/>
    <property type="match status" value="1"/>
</dbReference>
<dbReference type="GO" id="GO:0022625">
    <property type="term" value="C:cytosolic large ribosomal subunit"/>
    <property type="evidence" value="ECO:0007669"/>
    <property type="project" value="TreeGrafter"/>
</dbReference>
<dbReference type="Proteomes" id="UP000316092">
    <property type="component" value="Unassembled WGS sequence"/>
</dbReference>
<dbReference type="PANTHER" id="PTHR15238:SF1">
    <property type="entry name" value="LARGE RIBOSOMAL SUBUNIT PROTEIN BL33M"/>
    <property type="match status" value="1"/>
</dbReference>
<dbReference type="PANTHER" id="PTHR15238">
    <property type="entry name" value="54S RIBOSOMAL PROTEIN L39, MITOCHONDRIAL"/>
    <property type="match status" value="1"/>
</dbReference>
<evidence type="ECO:0000313" key="7">
    <source>
        <dbReference type="Proteomes" id="UP000316092"/>
    </source>
</evidence>
<evidence type="ECO:0000256" key="4">
    <source>
        <dbReference type="ARBA" id="ARBA00035176"/>
    </source>
</evidence>
<dbReference type="InterPro" id="IPR011332">
    <property type="entry name" value="Ribosomal_zn-bd"/>
</dbReference>
<dbReference type="InterPro" id="IPR018264">
    <property type="entry name" value="Ribosomal_bL33_CS"/>
</dbReference>
<dbReference type="NCBIfam" id="NF001860">
    <property type="entry name" value="PRK00595.1"/>
    <property type="match status" value="1"/>
</dbReference>
<dbReference type="NCBIfam" id="TIGR01023">
    <property type="entry name" value="rpmG_bact"/>
    <property type="match status" value="1"/>
</dbReference>
<dbReference type="GO" id="GO:0003735">
    <property type="term" value="F:structural constituent of ribosome"/>
    <property type="evidence" value="ECO:0007669"/>
    <property type="project" value="InterPro"/>
</dbReference>
<evidence type="ECO:0000256" key="5">
    <source>
        <dbReference type="HAMAP-Rule" id="MF_00294"/>
    </source>
</evidence>
<name>A0A553USD3_9DEIO</name>
<dbReference type="OrthoDB" id="21586at2"/>
<evidence type="ECO:0000256" key="3">
    <source>
        <dbReference type="ARBA" id="ARBA00023274"/>
    </source>
</evidence>
<keyword evidence="7" id="KW-1185">Reference proteome</keyword>